<evidence type="ECO:0000259" key="3">
    <source>
        <dbReference type="Pfam" id="PF02709"/>
    </source>
</evidence>
<organism evidence="4 5">
    <name type="scientific">Christiangramia lutea</name>
    <dbReference type="NCBI Taxonomy" id="1607951"/>
    <lineage>
        <taxon>Bacteria</taxon>
        <taxon>Pseudomonadati</taxon>
        <taxon>Bacteroidota</taxon>
        <taxon>Flavobacteriia</taxon>
        <taxon>Flavobacteriales</taxon>
        <taxon>Flavobacteriaceae</taxon>
        <taxon>Christiangramia</taxon>
    </lineage>
</organism>
<comment type="caution">
    <text evidence="4">The sequence shown here is derived from an EMBL/GenBank/DDBJ whole genome shotgun (WGS) entry which is preliminary data.</text>
</comment>
<keyword evidence="1" id="KW-0808">Transferase</keyword>
<evidence type="ECO:0000313" key="4">
    <source>
        <dbReference type="EMBL" id="MCH4821579.1"/>
    </source>
</evidence>
<dbReference type="Proteomes" id="UP001139226">
    <property type="component" value="Unassembled WGS sequence"/>
</dbReference>
<protein>
    <submittedName>
        <fullName evidence="4">Galactosyltransferase-related protein</fullName>
    </submittedName>
</protein>
<evidence type="ECO:0000313" key="5">
    <source>
        <dbReference type="Proteomes" id="UP001139226"/>
    </source>
</evidence>
<dbReference type="Gene3D" id="3.90.550.10">
    <property type="entry name" value="Spore Coat Polysaccharide Biosynthesis Protein SpsA, Chain A"/>
    <property type="match status" value="1"/>
</dbReference>
<sequence>MISILIPYRNRDPERIKILFRSLEGQTHKNFKVYFIDYGSSKINSEIVKELCLDYSFVHYQYHYTRHQPWNKSRTLNSVIRYLDTEYCFVADVDIIFHPEFLEIANNLTKTGQTTYFQVGYLSSSESRKVKAFSEYSDYRSSTNEATGLSLFPVAQLKDLNGFDEFYHFWGGEDTDMHIRLKNAGNEVEYYDEKLLLLHQWHKSFQKLENNESIADLQLSGILPLNHQHLKNAISNKATKVNISGWGEIMGREDFQLLENSEVSMEITNEKRQVEDVLYGMLPVKNEGIIKISFKPDLFENSKKYKVKRMLGKKVPEYYTLREVKDMILLHLISFYRNVPYTIKVDNGRDIEVAIKFS</sequence>
<dbReference type="RefSeq" id="WP_240711719.1">
    <property type="nucleotide sequence ID" value="NZ_JAKVTV010000001.1"/>
</dbReference>
<evidence type="ECO:0000256" key="1">
    <source>
        <dbReference type="ARBA" id="ARBA00022679"/>
    </source>
</evidence>
<name>A0A9X1V263_9FLAO</name>
<dbReference type="GO" id="GO:0016757">
    <property type="term" value="F:glycosyltransferase activity"/>
    <property type="evidence" value="ECO:0007669"/>
    <property type="project" value="UniProtKB-KW"/>
</dbReference>
<reference evidence="4" key="1">
    <citation type="submission" date="2022-03" db="EMBL/GenBank/DDBJ databases">
        <title>Gramella crocea sp. nov., isolated from activated sludge of a seafood processing plant.</title>
        <authorList>
            <person name="Zhang X."/>
        </authorList>
    </citation>
    <scope>NUCLEOTIDE SEQUENCE</scope>
    <source>
        <strain evidence="4">YJ019</strain>
    </source>
</reference>
<dbReference type="Pfam" id="PF02709">
    <property type="entry name" value="Glyco_transf_7C"/>
    <property type="match status" value="1"/>
</dbReference>
<feature type="domain" description="Glycosyltransferase 2-like" evidence="2">
    <location>
        <begin position="3"/>
        <end position="118"/>
    </location>
</feature>
<feature type="domain" description="Galactosyltransferase C-terminal" evidence="3">
    <location>
        <begin position="129"/>
        <end position="193"/>
    </location>
</feature>
<dbReference type="InterPro" id="IPR027791">
    <property type="entry name" value="Galactosyl_T_C"/>
</dbReference>
<dbReference type="InterPro" id="IPR001173">
    <property type="entry name" value="Glyco_trans_2-like"/>
</dbReference>
<keyword evidence="5" id="KW-1185">Reference proteome</keyword>
<accession>A0A9X1V263</accession>
<evidence type="ECO:0000259" key="2">
    <source>
        <dbReference type="Pfam" id="PF00535"/>
    </source>
</evidence>
<dbReference type="Pfam" id="PF00535">
    <property type="entry name" value="Glycos_transf_2"/>
    <property type="match status" value="1"/>
</dbReference>
<dbReference type="CDD" id="cd00761">
    <property type="entry name" value="Glyco_tranf_GTA_type"/>
    <property type="match status" value="1"/>
</dbReference>
<proteinExistence type="predicted"/>
<keyword evidence="4" id="KW-0328">Glycosyltransferase</keyword>
<dbReference type="AlphaFoldDB" id="A0A9X1V263"/>
<gene>
    <name evidence="4" type="ORF">ML462_00200</name>
</gene>
<dbReference type="InterPro" id="IPR029044">
    <property type="entry name" value="Nucleotide-diphossugar_trans"/>
</dbReference>
<dbReference type="SUPFAM" id="SSF53448">
    <property type="entry name" value="Nucleotide-diphospho-sugar transferases"/>
    <property type="match status" value="1"/>
</dbReference>
<dbReference type="EMBL" id="JAKVTV010000001">
    <property type="protein sequence ID" value="MCH4821579.1"/>
    <property type="molecule type" value="Genomic_DNA"/>
</dbReference>